<gene>
    <name evidence="12" type="ORF">A1D18_06345</name>
</gene>
<dbReference type="SUPFAM" id="SSF55486">
    <property type="entry name" value="Metalloproteases ('zincins'), catalytic domain"/>
    <property type="match status" value="1"/>
</dbReference>
<keyword evidence="13" id="KW-1185">Reference proteome</keyword>
<dbReference type="InterPro" id="IPR024077">
    <property type="entry name" value="Neurolysin/TOP_dom2"/>
</dbReference>
<evidence type="ECO:0000256" key="8">
    <source>
        <dbReference type="ARBA" id="ARBA00026100"/>
    </source>
</evidence>
<evidence type="ECO:0000256" key="5">
    <source>
        <dbReference type="ARBA" id="ARBA00022833"/>
    </source>
</evidence>
<evidence type="ECO:0000256" key="7">
    <source>
        <dbReference type="ARBA" id="ARBA00024603"/>
    </source>
</evidence>
<evidence type="ECO:0000259" key="11">
    <source>
        <dbReference type="Pfam" id="PF19310"/>
    </source>
</evidence>
<dbReference type="InterPro" id="IPR045090">
    <property type="entry name" value="Pept_M3A_M3B"/>
</dbReference>
<feature type="domain" description="Oligopeptidase A N-terminal" evidence="11">
    <location>
        <begin position="21"/>
        <end position="138"/>
    </location>
</feature>
<evidence type="ECO:0000256" key="1">
    <source>
        <dbReference type="ARBA" id="ARBA00006040"/>
    </source>
</evidence>
<comment type="similarity">
    <text evidence="1 9">Belongs to the peptidase M3 family.</text>
</comment>
<keyword evidence="2 9" id="KW-0645">Protease</keyword>
<dbReference type="InterPro" id="IPR045666">
    <property type="entry name" value="OpdA_N"/>
</dbReference>
<dbReference type="OrthoDB" id="9773538at2"/>
<evidence type="ECO:0000256" key="6">
    <source>
        <dbReference type="ARBA" id="ARBA00023049"/>
    </source>
</evidence>
<dbReference type="Proteomes" id="UP000183924">
    <property type="component" value="Unassembled WGS sequence"/>
</dbReference>
<organism evidence="12 13">
    <name type="scientific">Candidatus Rickettsiella isopodorum</name>
    <dbReference type="NCBI Taxonomy" id="1225476"/>
    <lineage>
        <taxon>Bacteria</taxon>
        <taxon>Pseudomonadati</taxon>
        <taxon>Pseudomonadota</taxon>
        <taxon>Gammaproteobacteria</taxon>
        <taxon>Legionellales</taxon>
        <taxon>Coxiellaceae</taxon>
        <taxon>Rickettsiella</taxon>
    </lineage>
</organism>
<dbReference type="RefSeq" id="WP_071662940.1">
    <property type="nucleotide sequence ID" value="NZ_LUKY01000033.1"/>
</dbReference>
<comment type="cofactor">
    <cofactor evidence="9">
        <name>Zn(2+)</name>
        <dbReference type="ChEBI" id="CHEBI:29105"/>
    </cofactor>
    <text evidence="9">Binds 1 zinc ion.</text>
</comment>
<dbReference type="Pfam" id="PF19310">
    <property type="entry name" value="TOP_N"/>
    <property type="match status" value="1"/>
</dbReference>
<dbReference type="CDD" id="cd06456">
    <property type="entry name" value="M3A_DCP"/>
    <property type="match status" value="1"/>
</dbReference>
<keyword evidence="6 9" id="KW-0482">Metalloprotease</keyword>
<protein>
    <recommendedName>
        <fullName evidence="8">oligopeptidase A</fullName>
        <ecNumber evidence="8">3.4.24.70</ecNumber>
    </recommendedName>
</protein>
<evidence type="ECO:0000259" key="10">
    <source>
        <dbReference type="Pfam" id="PF01432"/>
    </source>
</evidence>
<keyword evidence="4 9" id="KW-0378">Hydrolase</keyword>
<evidence type="ECO:0000313" key="13">
    <source>
        <dbReference type="Proteomes" id="UP000183924"/>
    </source>
</evidence>
<dbReference type="GO" id="GO:0006518">
    <property type="term" value="P:peptide metabolic process"/>
    <property type="evidence" value="ECO:0007669"/>
    <property type="project" value="TreeGrafter"/>
</dbReference>
<evidence type="ECO:0000256" key="2">
    <source>
        <dbReference type="ARBA" id="ARBA00022670"/>
    </source>
</evidence>
<dbReference type="InterPro" id="IPR001567">
    <property type="entry name" value="Pept_M3A_M3B_dom"/>
</dbReference>
<evidence type="ECO:0000313" key="12">
    <source>
        <dbReference type="EMBL" id="OIZ94450.1"/>
    </source>
</evidence>
<dbReference type="GO" id="GO:0046872">
    <property type="term" value="F:metal ion binding"/>
    <property type="evidence" value="ECO:0007669"/>
    <property type="project" value="UniProtKB-UniRule"/>
</dbReference>
<dbReference type="GO" id="GO:0006508">
    <property type="term" value="P:proteolysis"/>
    <property type="evidence" value="ECO:0007669"/>
    <property type="project" value="UniProtKB-KW"/>
</dbReference>
<keyword evidence="5 9" id="KW-0862">Zinc</keyword>
<sequence>MMNALPKFNEINPKNIVRELDNLLDNNRSELAQLLAEVTPLDWSFIQKLDDLDDRLQQFWSPINHLYAVKQTSGLRYAYNECLPKLSAYSSELNQNYALYQSIKNLANSDYQFNYAQEKCLHNELRDFHLGGVDLPKTQQKRFQDIQTQLSQLSNQFEENLLDTTAEWSKHISDRSTLKGVPAYVIANAEKIAQEKKLTGFLITLDYPSYFPILTYADNRALRESIYKAHITRASELSNLAFDNSQVMFNILNLRHELSQILGFKNYAQKSLALNKMAKNPEDVLEFLQGLLAYAQLKAKEEWKELSTFAQSRDQIETLQAWDILYYREKLQEKKFGICDDTLRCYFPVDKVLSGLFNLIERLFGMQIKEIKGVEIWDPQVRFFAITDNQQQLRGQFYLDLYARPEKREGAWMDDYQSRRRLNNNDIQTPIAFLTCNFSPPIDLTQTPLLTHEEVLTLFHEFGHGLQHMLTIIDYSAVSGINGVAWDAVELPSQFLEYFVWEKLVLDQISSHYKTGKTLPETLIIKMREAKNFQAGLQLLRQLELSLFDFRVHLEFDPAKGYEQIQDLLDSIRKQIDIISIATFNRFQHGFSHIFAGGYAAGYYSYLWAEVLACDAFAKFQEDGIFNEETGKAFLHTILEQGGAIDAIELFKKFRGREPKIQAFLKNLDLNY</sequence>
<name>A0A1J8NHT2_9COXI</name>
<evidence type="ECO:0000256" key="3">
    <source>
        <dbReference type="ARBA" id="ARBA00022723"/>
    </source>
</evidence>
<dbReference type="STRING" id="1225476.A1D18_06345"/>
<dbReference type="FunFam" id="3.40.390.10:FF:000009">
    <property type="entry name" value="Oligopeptidase A"/>
    <property type="match status" value="1"/>
</dbReference>
<dbReference type="AlphaFoldDB" id="A0A1J8NHT2"/>
<dbReference type="PANTHER" id="PTHR11804:SF84">
    <property type="entry name" value="SACCHAROLYSIN"/>
    <property type="match status" value="1"/>
</dbReference>
<comment type="caution">
    <text evidence="12">The sequence shown here is derived from an EMBL/GenBank/DDBJ whole genome shotgun (WGS) entry which is preliminary data.</text>
</comment>
<dbReference type="InterPro" id="IPR024079">
    <property type="entry name" value="MetalloPept_cat_dom_sf"/>
</dbReference>
<feature type="domain" description="Peptidase M3A/M3B catalytic" evidence="10">
    <location>
        <begin position="214"/>
        <end position="669"/>
    </location>
</feature>
<dbReference type="GO" id="GO:0005829">
    <property type="term" value="C:cytosol"/>
    <property type="evidence" value="ECO:0007669"/>
    <property type="project" value="UniProtKB-ARBA"/>
</dbReference>
<dbReference type="GO" id="GO:0004222">
    <property type="term" value="F:metalloendopeptidase activity"/>
    <property type="evidence" value="ECO:0007669"/>
    <property type="project" value="UniProtKB-EC"/>
</dbReference>
<dbReference type="Pfam" id="PF01432">
    <property type="entry name" value="Peptidase_M3"/>
    <property type="match status" value="1"/>
</dbReference>
<proteinExistence type="inferred from homology"/>
<dbReference type="EMBL" id="LUKY01000033">
    <property type="protein sequence ID" value="OIZ94450.1"/>
    <property type="molecule type" value="Genomic_DNA"/>
</dbReference>
<evidence type="ECO:0000256" key="4">
    <source>
        <dbReference type="ARBA" id="ARBA00022801"/>
    </source>
</evidence>
<keyword evidence="3 9" id="KW-0479">Metal-binding</keyword>
<dbReference type="EC" id="3.4.24.70" evidence="8"/>
<dbReference type="PANTHER" id="PTHR11804">
    <property type="entry name" value="PROTEASE M3 THIMET OLIGOPEPTIDASE-RELATED"/>
    <property type="match status" value="1"/>
</dbReference>
<accession>A0A1J8NHT2</accession>
<dbReference type="Gene3D" id="3.40.390.10">
    <property type="entry name" value="Collagenase (Catalytic Domain)"/>
    <property type="match status" value="1"/>
</dbReference>
<dbReference type="Gene3D" id="1.10.1370.10">
    <property type="entry name" value="Neurolysin, domain 3"/>
    <property type="match status" value="1"/>
</dbReference>
<evidence type="ECO:0000256" key="9">
    <source>
        <dbReference type="RuleBase" id="RU003435"/>
    </source>
</evidence>
<comment type="catalytic activity">
    <reaction evidence="7">
        <text>Hydrolysis of oligopeptides, with broad specificity. Gly or Ala commonly occur as P1 or P1' residues, but more distant residues are also important, as is shown by the fact that Z-Gly-Pro-Gly-|-Gly-Pro-Ala is cleaved, but not Z-(Gly)(5).</text>
        <dbReference type="EC" id="3.4.24.70"/>
    </reaction>
</comment>
<dbReference type="InterPro" id="IPR034005">
    <property type="entry name" value="M3A_DCP"/>
</dbReference>
<reference evidence="12 13" key="1">
    <citation type="submission" date="2016-03" db="EMBL/GenBank/DDBJ databases">
        <title>Comparative genomics of Rickettsiella.</title>
        <authorList>
            <person name="Chandler C."/>
            <person name="Wang Y."/>
        </authorList>
    </citation>
    <scope>NUCLEOTIDE SEQUENCE [LARGE SCALE GENOMIC DNA]</scope>
    <source>
        <strain evidence="12 13">RCFS May 2013</strain>
    </source>
</reference>